<dbReference type="RefSeq" id="WP_270038403.1">
    <property type="nucleotide sequence ID" value="NZ_JAPDOD010000003.1"/>
</dbReference>
<name>A0A9X3RYY9_9ACTN</name>
<dbReference type="AlphaFoldDB" id="A0A9X3RYY9"/>
<accession>A0A9X3RYY9</accession>
<organism evidence="3 4">
    <name type="scientific">Solirubrobacter ginsenosidimutans</name>
    <dbReference type="NCBI Taxonomy" id="490573"/>
    <lineage>
        <taxon>Bacteria</taxon>
        <taxon>Bacillati</taxon>
        <taxon>Actinomycetota</taxon>
        <taxon>Thermoleophilia</taxon>
        <taxon>Solirubrobacterales</taxon>
        <taxon>Solirubrobacteraceae</taxon>
        <taxon>Solirubrobacter</taxon>
    </lineage>
</organism>
<dbReference type="Proteomes" id="UP001149140">
    <property type="component" value="Unassembled WGS sequence"/>
</dbReference>
<feature type="compositionally biased region" description="Basic and acidic residues" evidence="1">
    <location>
        <begin position="13"/>
        <end position="22"/>
    </location>
</feature>
<proteinExistence type="predicted"/>
<evidence type="ECO:0000313" key="3">
    <source>
        <dbReference type="EMBL" id="MDA0159644.1"/>
    </source>
</evidence>
<keyword evidence="2" id="KW-1133">Transmembrane helix</keyword>
<keyword evidence="2" id="KW-0812">Transmembrane</keyword>
<gene>
    <name evidence="3" type="ORF">OM076_05175</name>
</gene>
<evidence type="ECO:0000256" key="2">
    <source>
        <dbReference type="SAM" id="Phobius"/>
    </source>
</evidence>
<reference evidence="3" key="1">
    <citation type="submission" date="2022-10" db="EMBL/GenBank/DDBJ databases">
        <title>The WGS of Solirubrobacter ginsenosidimutans DSM 21036.</title>
        <authorList>
            <person name="Jiang Z."/>
        </authorList>
    </citation>
    <scope>NUCLEOTIDE SEQUENCE</scope>
    <source>
        <strain evidence="3">DSM 21036</strain>
    </source>
</reference>
<evidence type="ECO:0000256" key="1">
    <source>
        <dbReference type="SAM" id="MobiDB-lite"/>
    </source>
</evidence>
<evidence type="ECO:0000313" key="4">
    <source>
        <dbReference type="Proteomes" id="UP001149140"/>
    </source>
</evidence>
<comment type="caution">
    <text evidence="3">The sequence shown here is derived from an EMBL/GenBank/DDBJ whole genome shotgun (WGS) entry which is preliminary data.</text>
</comment>
<feature type="transmembrane region" description="Helical" evidence="2">
    <location>
        <begin position="35"/>
        <end position="54"/>
    </location>
</feature>
<keyword evidence="2" id="KW-0472">Membrane</keyword>
<protein>
    <submittedName>
        <fullName evidence="3">Uncharacterized protein</fullName>
    </submittedName>
</protein>
<dbReference type="EMBL" id="JAPDOD010000003">
    <property type="protein sequence ID" value="MDA0159644.1"/>
    <property type="molecule type" value="Genomic_DNA"/>
</dbReference>
<feature type="region of interest" description="Disordered" evidence="1">
    <location>
        <begin position="1"/>
        <end position="23"/>
    </location>
</feature>
<keyword evidence="4" id="KW-1185">Reference proteome</keyword>
<sequence length="55" mass="5929">MADDDDWVGGEPPEGRHTRDQADPGYWARQWKGSAITGAVVLGLILVVVLILLLG</sequence>